<reference evidence="1 2" key="1">
    <citation type="submission" date="2013-09" db="EMBL/GenBank/DDBJ databases">
        <title>Corchorus capsularis genome sequencing.</title>
        <authorList>
            <person name="Alam M."/>
            <person name="Haque M.S."/>
            <person name="Islam M.S."/>
            <person name="Emdad E.M."/>
            <person name="Islam M.M."/>
            <person name="Ahmed B."/>
            <person name="Halim A."/>
            <person name="Hossen Q.M.M."/>
            <person name="Hossain M.Z."/>
            <person name="Ahmed R."/>
            <person name="Khan M.M."/>
            <person name="Islam R."/>
            <person name="Rashid M.M."/>
            <person name="Khan S.A."/>
            <person name="Rahman M.S."/>
            <person name="Alam M."/>
        </authorList>
    </citation>
    <scope>NUCLEOTIDE SEQUENCE [LARGE SCALE GENOMIC DNA]</scope>
    <source>
        <strain evidence="2">cv. CVL-1</strain>
        <tissue evidence="1">Whole seedling</tissue>
    </source>
</reference>
<accession>A0A1R3JVA1</accession>
<organism evidence="1 2">
    <name type="scientific">Corchorus capsularis</name>
    <name type="common">Jute</name>
    <dbReference type="NCBI Taxonomy" id="210143"/>
    <lineage>
        <taxon>Eukaryota</taxon>
        <taxon>Viridiplantae</taxon>
        <taxon>Streptophyta</taxon>
        <taxon>Embryophyta</taxon>
        <taxon>Tracheophyta</taxon>
        <taxon>Spermatophyta</taxon>
        <taxon>Magnoliopsida</taxon>
        <taxon>eudicotyledons</taxon>
        <taxon>Gunneridae</taxon>
        <taxon>Pentapetalae</taxon>
        <taxon>rosids</taxon>
        <taxon>malvids</taxon>
        <taxon>Malvales</taxon>
        <taxon>Malvaceae</taxon>
        <taxon>Grewioideae</taxon>
        <taxon>Apeibeae</taxon>
        <taxon>Corchorus</taxon>
    </lineage>
</organism>
<evidence type="ECO:0000313" key="1">
    <source>
        <dbReference type="EMBL" id="OMO98789.1"/>
    </source>
</evidence>
<evidence type="ECO:0000313" key="2">
    <source>
        <dbReference type="Proteomes" id="UP000188268"/>
    </source>
</evidence>
<comment type="caution">
    <text evidence="1">The sequence shown here is derived from an EMBL/GenBank/DDBJ whole genome shotgun (WGS) entry which is preliminary data.</text>
</comment>
<dbReference type="Proteomes" id="UP000188268">
    <property type="component" value="Unassembled WGS sequence"/>
</dbReference>
<dbReference type="EMBL" id="AWWV01007002">
    <property type="protein sequence ID" value="OMO98789.1"/>
    <property type="molecule type" value="Genomic_DNA"/>
</dbReference>
<sequence length="21" mass="2319">MDYDIPTAPNTVGRSLLINLD</sequence>
<keyword evidence="2" id="KW-1185">Reference proteome</keyword>
<dbReference type="AlphaFoldDB" id="A0A1R3JVA1"/>
<name>A0A1R3JVA1_COCAP</name>
<protein>
    <submittedName>
        <fullName evidence="1">Uncharacterized protein</fullName>
    </submittedName>
</protein>
<dbReference type="Gramene" id="OMO98789">
    <property type="protein sequence ID" value="OMO98789"/>
    <property type="gene ID" value="CCACVL1_04066"/>
</dbReference>
<proteinExistence type="predicted"/>
<gene>
    <name evidence="1" type="ORF">CCACVL1_04066</name>
</gene>